<dbReference type="GO" id="GO:0005524">
    <property type="term" value="F:ATP binding"/>
    <property type="evidence" value="ECO:0007669"/>
    <property type="project" value="UniProtKB-UniRule"/>
</dbReference>
<feature type="region of interest" description="CPSase" evidence="11">
    <location>
        <begin position="1"/>
        <end position="194"/>
    </location>
</feature>
<gene>
    <name evidence="11" type="primary">carA</name>
    <name evidence="13" type="ORF">SAMN04489760_11353</name>
</gene>
<comment type="function">
    <text evidence="11">Small subunit of the glutamine-dependent carbamoyl phosphate synthetase (CPSase). CPSase catalyzes the formation of carbamoyl phosphate from the ammonia moiety of glutamine, carbonate, and phosphate donated by ATP, constituting the first step of 2 biosynthetic pathways, one leading to arginine and/or urea and the other to pyrimidine nucleotides. The small subunit (glutamine amidotransferase) binds and cleaves glutamine to supply the large subunit with the substrate ammonia.</text>
</comment>
<dbReference type="UniPathway" id="UPA00070">
    <property type="reaction ID" value="UER00115"/>
</dbReference>
<dbReference type="PRINTS" id="PR00097">
    <property type="entry name" value="ANTSNTHASEII"/>
</dbReference>
<dbReference type="EMBL" id="FOBS01000013">
    <property type="protein sequence ID" value="SEM39710.1"/>
    <property type="molecule type" value="Genomic_DNA"/>
</dbReference>
<dbReference type="PANTHER" id="PTHR43418:SF7">
    <property type="entry name" value="CARBAMOYL-PHOSPHATE SYNTHASE SMALL CHAIN"/>
    <property type="match status" value="1"/>
</dbReference>
<comment type="pathway">
    <text evidence="1 11">Pyrimidine metabolism; UMP biosynthesis via de novo pathway; (S)-dihydroorotate from bicarbonate: step 1/3.</text>
</comment>
<dbReference type="PROSITE" id="PS51273">
    <property type="entry name" value="GATASE_TYPE_1"/>
    <property type="match status" value="1"/>
</dbReference>
<feature type="binding site" evidence="11">
    <location>
        <position position="274"/>
    </location>
    <ligand>
        <name>L-glutamine</name>
        <dbReference type="ChEBI" id="CHEBI:58359"/>
    </ligand>
</feature>
<dbReference type="CDD" id="cd01744">
    <property type="entry name" value="GATase1_CPSase"/>
    <property type="match status" value="1"/>
</dbReference>
<comment type="pathway">
    <text evidence="2 11">Amino-acid biosynthesis; L-arginine biosynthesis; carbamoyl phosphate from bicarbonate: step 1/1.</text>
</comment>
<dbReference type="InterPro" id="IPR006274">
    <property type="entry name" value="CarbamoylP_synth_ssu"/>
</dbReference>
<organism evidence="13 14">
    <name type="scientific">Syntrophus gentianae</name>
    <dbReference type="NCBI Taxonomy" id="43775"/>
    <lineage>
        <taxon>Bacteria</taxon>
        <taxon>Pseudomonadati</taxon>
        <taxon>Thermodesulfobacteriota</taxon>
        <taxon>Syntrophia</taxon>
        <taxon>Syntrophales</taxon>
        <taxon>Syntrophaceae</taxon>
        <taxon>Syntrophus</taxon>
    </lineage>
</organism>
<feature type="binding site" evidence="11">
    <location>
        <position position="314"/>
    </location>
    <ligand>
        <name>L-glutamine</name>
        <dbReference type="ChEBI" id="CHEBI:58359"/>
    </ligand>
</feature>
<dbReference type="AlphaFoldDB" id="A0A1H7Y0U5"/>
<keyword evidence="6 11" id="KW-0067">ATP-binding</keyword>
<evidence type="ECO:0000256" key="11">
    <source>
        <dbReference type="HAMAP-Rule" id="MF_01209"/>
    </source>
</evidence>
<dbReference type="SMART" id="SM01097">
    <property type="entry name" value="CPSase_sm_chain"/>
    <property type="match status" value="1"/>
</dbReference>
<comment type="subunit">
    <text evidence="11">Composed of two chains; the small (or glutamine) chain promotes the hydrolysis of glutamine to ammonia, which is used by the large (or ammonia) chain to synthesize carbamoyl phosphate. Tetramer of heterodimers (alpha,beta)4.</text>
</comment>
<dbReference type="PANTHER" id="PTHR43418">
    <property type="entry name" value="MULTIFUNCTIONAL TRYPTOPHAN BIOSYNTHESIS PROTEIN-RELATED"/>
    <property type="match status" value="1"/>
</dbReference>
<keyword evidence="7 11" id="KW-0315">Glutamine amidotransferase</keyword>
<dbReference type="InterPro" id="IPR036480">
    <property type="entry name" value="CarbP_synth_ssu_N_sf"/>
</dbReference>
<dbReference type="STRING" id="43775.SAMN04489760_11353"/>
<evidence type="ECO:0000256" key="5">
    <source>
        <dbReference type="ARBA" id="ARBA00022741"/>
    </source>
</evidence>
<feature type="active site" evidence="11">
    <location>
        <position position="354"/>
    </location>
</feature>
<feature type="binding site" evidence="11">
    <location>
        <position position="315"/>
    </location>
    <ligand>
        <name>L-glutamine</name>
        <dbReference type="ChEBI" id="CHEBI:58359"/>
    </ligand>
</feature>
<evidence type="ECO:0000313" key="14">
    <source>
        <dbReference type="Proteomes" id="UP000198744"/>
    </source>
</evidence>
<dbReference type="GO" id="GO:0004088">
    <property type="term" value="F:carbamoyl-phosphate synthase (glutamine-hydrolyzing) activity"/>
    <property type="evidence" value="ECO:0007669"/>
    <property type="project" value="UniProtKB-UniRule"/>
</dbReference>
<dbReference type="InterPro" id="IPR029062">
    <property type="entry name" value="Class_I_gatase-like"/>
</dbReference>
<comment type="similarity">
    <text evidence="3 11">Belongs to the CarA family.</text>
</comment>
<dbReference type="FunFam" id="3.50.30.20:FF:000001">
    <property type="entry name" value="Carbamoyl-phosphate synthase small chain"/>
    <property type="match status" value="1"/>
</dbReference>
<dbReference type="Pfam" id="PF00988">
    <property type="entry name" value="CPSase_sm_chain"/>
    <property type="match status" value="1"/>
</dbReference>
<comment type="catalytic activity">
    <reaction evidence="9 11">
        <text>hydrogencarbonate + L-glutamine + 2 ATP + H2O = carbamoyl phosphate + L-glutamate + 2 ADP + phosphate + 2 H(+)</text>
        <dbReference type="Rhea" id="RHEA:18633"/>
        <dbReference type="ChEBI" id="CHEBI:15377"/>
        <dbReference type="ChEBI" id="CHEBI:15378"/>
        <dbReference type="ChEBI" id="CHEBI:17544"/>
        <dbReference type="ChEBI" id="CHEBI:29985"/>
        <dbReference type="ChEBI" id="CHEBI:30616"/>
        <dbReference type="ChEBI" id="CHEBI:43474"/>
        <dbReference type="ChEBI" id="CHEBI:58228"/>
        <dbReference type="ChEBI" id="CHEBI:58359"/>
        <dbReference type="ChEBI" id="CHEBI:456216"/>
        <dbReference type="EC" id="6.3.5.5"/>
    </reaction>
</comment>
<keyword evidence="8 11" id="KW-0665">Pyrimidine biosynthesis</keyword>
<evidence type="ECO:0000256" key="7">
    <source>
        <dbReference type="ARBA" id="ARBA00022962"/>
    </source>
</evidence>
<feature type="binding site" evidence="11">
    <location>
        <position position="52"/>
    </location>
    <ligand>
        <name>L-glutamine</name>
        <dbReference type="ChEBI" id="CHEBI:58359"/>
    </ligand>
</feature>
<evidence type="ECO:0000259" key="12">
    <source>
        <dbReference type="SMART" id="SM01097"/>
    </source>
</evidence>
<dbReference type="Gene3D" id="3.40.50.880">
    <property type="match status" value="1"/>
</dbReference>
<dbReference type="GO" id="GO:0044205">
    <property type="term" value="P:'de novo' UMP biosynthetic process"/>
    <property type="evidence" value="ECO:0007669"/>
    <property type="project" value="UniProtKB-UniRule"/>
</dbReference>
<dbReference type="EC" id="6.3.5.5" evidence="11"/>
<evidence type="ECO:0000256" key="2">
    <source>
        <dbReference type="ARBA" id="ARBA00005077"/>
    </source>
</evidence>
<feature type="binding site" evidence="11">
    <location>
        <position position="312"/>
    </location>
    <ligand>
        <name>L-glutamine</name>
        <dbReference type="ChEBI" id="CHEBI:58359"/>
    </ligand>
</feature>
<dbReference type="InterPro" id="IPR017926">
    <property type="entry name" value="GATASE"/>
</dbReference>
<keyword evidence="4 11" id="KW-0436">Ligase</keyword>
<protein>
    <recommendedName>
        <fullName evidence="11">Carbamoyl phosphate synthase small chain</fullName>
        <ecNumber evidence="11">6.3.5.5</ecNumber>
    </recommendedName>
    <alternativeName>
        <fullName evidence="11">Carbamoyl phosphate synthetase glutamine chain</fullName>
    </alternativeName>
</protein>
<name>A0A1H7Y0U5_9BACT</name>
<sequence>MTLLRKQKTALLVLEDGSVFRGEAFAGSGEVLGEVVFNTGMTGYQEILTDPSYKGQIVTMTYPLIGNYGINPEDMESAGICLEGFIVREYSNFPSNWQSRQTLKSFLESQGKLGVEGLDCRALTRRLRVYGAMRGVLTTETSDVEALLQKVRAYPGLVGQDLVRTVTCREPYRWVEGSVANAEPGSVPEKDEHPRVVVLDCGVKYNILRCLEEGGCEVIVVPAGSSSAEILSWAPDGVLLSNGPGDPAALPYLVATVRELLGKLPIFGICLGHQILGQAVGGRTEKLKFGHHGINQPVRQIRSGRVEITSQNHGFVVSPESLPSDLEKTHENLNDGTSEGIAYPSLRAFSVQYHPEAAPGPQDASYLFNSFIEVMSSEKKRAQRNPS</sequence>
<dbReference type="RefSeq" id="WP_093883579.1">
    <property type="nucleotide sequence ID" value="NZ_FOBS01000013.1"/>
</dbReference>
<dbReference type="HAMAP" id="MF_01209">
    <property type="entry name" value="CPSase_S_chain"/>
    <property type="match status" value="1"/>
</dbReference>
<dbReference type="NCBIfam" id="NF009475">
    <property type="entry name" value="PRK12838.1"/>
    <property type="match status" value="1"/>
</dbReference>
<feature type="binding site" evidence="11">
    <location>
        <position position="243"/>
    </location>
    <ligand>
        <name>L-glutamine</name>
        <dbReference type="ChEBI" id="CHEBI:58359"/>
    </ligand>
</feature>
<keyword evidence="14" id="KW-1185">Reference proteome</keyword>
<dbReference type="SUPFAM" id="SSF52317">
    <property type="entry name" value="Class I glutamine amidotransferase-like"/>
    <property type="match status" value="1"/>
</dbReference>
<feature type="domain" description="Carbamoyl-phosphate synthase small subunit N-terminal" evidence="12">
    <location>
        <begin position="8"/>
        <end position="138"/>
    </location>
</feature>
<evidence type="ECO:0000256" key="9">
    <source>
        <dbReference type="ARBA" id="ARBA00048816"/>
    </source>
</evidence>
<feature type="active site" evidence="11">
    <location>
        <position position="356"/>
    </location>
</feature>
<dbReference type="SUPFAM" id="SSF52021">
    <property type="entry name" value="Carbamoyl phosphate synthetase, small subunit N-terminal domain"/>
    <property type="match status" value="1"/>
</dbReference>
<dbReference type="InterPro" id="IPR050472">
    <property type="entry name" value="Anth_synth/Amidotransfase"/>
</dbReference>
<dbReference type="GO" id="GO:0006207">
    <property type="term" value="P:'de novo' pyrimidine nucleobase biosynthetic process"/>
    <property type="evidence" value="ECO:0007669"/>
    <property type="project" value="InterPro"/>
</dbReference>
<keyword evidence="5 11" id="KW-0547">Nucleotide-binding</keyword>
<dbReference type="Proteomes" id="UP000198744">
    <property type="component" value="Unassembled WGS sequence"/>
</dbReference>
<feature type="binding site" evidence="11">
    <location>
        <position position="271"/>
    </location>
    <ligand>
        <name>L-glutamine</name>
        <dbReference type="ChEBI" id="CHEBI:58359"/>
    </ligand>
</feature>
<dbReference type="InterPro" id="IPR002474">
    <property type="entry name" value="CarbamoylP_synth_ssu_N"/>
</dbReference>
<proteinExistence type="inferred from homology"/>
<dbReference type="InterPro" id="IPR035686">
    <property type="entry name" value="CPSase_GATase1"/>
</dbReference>
<dbReference type="UniPathway" id="UPA00068">
    <property type="reaction ID" value="UER00171"/>
</dbReference>
<feature type="active site" description="Nucleophile" evidence="11">
    <location>
        <position position="270"/>
    </location>
</feature>
<keyword evidence="11" id="KW-0055">Arginine biosynthesis</keyword>
<keyword evidence="11" id="KW-0028">Amino-acid biosynthesis</keyword>
<dbReference type="OrthoDB" id="9804328at2"/>
<dbReference type="PRINTS" id="PR00099">
    <property type="entry name" value="CPSGATASE"/>
</dbReference>
<dbReference type="GO" id="GO:0006526">
    <property type="term" value="P:L-arginine biosynthetic process"/>
    <property type="evidence" value="ECO:0007669"/>
    <property type="project" value="UniProtKB-UniRule"/>
</dbReference>
<evidence type="ECO:0000256" key="4">
    <source>
        <dbReference type="ARBA" id="ARBA00022598"/>
    </source>
</evidence>
<dbReference type="GO" id="GO:0004359">
    <property type="term" value="F:glutaminase activity"/>
    <property type="evidence" value="ECO:0007669"/>
    <property type="project" value="RHEA"/>
</dbReference>
<evidence type="ECO:0000256" key="8">
    <source>
        <dbReference type="ARBA" id="ARBA00022975"/>
    </source>
</evidence>
<evidence type="ECO:0000256" key="1">
    <source>
        <dbReference type="ARBA" id="ARBA00004812"/>
    </source>
</evidence>
<evidence type="ECO:0000256" key="10">
    <source>
        <dbReference type="ARBA" id="ARBA00049285"/>
    </source>
</evidence>
<evidence type="ECO:0000256" key="6">
    <source>
        <dbReference type="ARBA" id="ARBA00022840"/>
    </source>
</evidence>
<reference evidence="13 14" key="1">
    <citation type="submission" date="2016-10" db="EMBL/GenBank/DDBJ databases">
        <authorList>
            <person name="de Groot N.N."/>
        </authorList>
    </citation>
    <scope>NUCLEOTIDE SEQUENCE [LARGE SCALE GENOMIC DNA]</scope>
    <source>
        <strain evidence="13 14">DSM 8423</strain>
    </source>
</reference>
<feature type="binding site" evidence="11">
    <location>
        <position position="245"/>
    </location>
    <ligand>
        <name>L-glutamine</name>
        <dbReference type="ChEBI" id="CHEBI:58359"/>
    </ligand>
</feature>
<dbReference type="Pfam" id="PF00117">
    <property type="entry name" value="GATase"/>
    <property type="match status" value="1"/>
</dbReference>
<evidence type="ECO:0000313" key="13">
    <source>
        <dbReference type="EMBL" id="SEM39710.1"/>
    </source>
</evidence>
<dbReference type="PRINTS" id="PR00096">
    <property type="entry name" value="GATASE"/>
</dbReference>
<comment type="catalytic activity">
    <reaction evidence="10 11">
        <text>L-glutamine + H2O = L-glutamate + NH4(+)</text>
        <dbReference type="Rhea" id="RHEA:15889"/>
        <dbReference type="ChEBI" id="CHEBI:15377"/>
        <dbReference type="ChEBI" id="CHEBI:28938"/>
        <dbReference type="ChEBI" id="CHEBI:29985"/>
        <dbReference type="ChEBI" id="CHEBI:58359"/>
    </reaction>
</comment>
<evidence type="ECO:0000256" key="3">
    <source>
        <dbReference type="ARBA" id="ARBA00007800"/>
    </source>
</evidence>
<dbReference type="GO" id="GO:0006541">
    <property type="term" value="P:glutamine metabolic process"/>
    <property type="evidence" value="ECO:0007669"/>
    <property type="project" value="InterPro"/>
</dbReference>
<accession>A0A1H7Y0U5</accession>
<dbReference type="NCBIfam" id="TIGR01368">
    <property type="entry name" value="CPSaseIIsmall"/>
    <property type="match status" value="1"/>
</dbReference>
<dbReference type="Gene3D" id="3.50.30.20">
    <property type="entry name" value="Carbamoyl-phosphate synthase small subunit, N-terminal domain"/>
    <property type="match status" value="1"/>
</dbReference>